<dbReference type="InterPro" id="IPR050546">
    <property type="entry name" value="Glycosyl_Hydrlase_16"/>
</dbReference>
<keyword evidence="6" id="KW-0430">Lectin</keyword>
<evidence type="ECO:0000256" key="4">
    <source>
        <dbReference type="SAM" id="MobiDB-lite"/>
    </source>
</evidence>
<dbReference type="AlphaFoldDB" id="A0A1Y1UB24"/>
<sequence>MMAANKNGKRLVRRRSNVCNGTSTPIASASESSSASASASASASIWPTSAASESPSPSATNNNNGASASASPSPSASAGSSPWTLVDTWSGSNFFDNWNFWSWADPTHGDVDYVDVGTAWNNGLISINDQGDAIMRLETTNNLNRSRQSVRIHGNLVWTGGLVLMDARHMPYGCGTWPAWWQNGPNWPTGGEIDIIEGVNGFTQNQVSLHTAPGCYMPTDSNNFQKGTYTTGDYDSYDCSSADTANQGCGVRDQVDPNTYGQQFNTIGGGVYAMSWALDGINVWFFPRSQIPNDILNDAPLPSTWGTPMASFSSDSCSPYQYFYDHYNIFDTTLCGDWAGSDWVWQNAGYAGQDQSCAALTGYSNCVDYVRAQGSAFQDSFWQVSYVKYFNSTTLV</sequence>
<keyword evidence="7" id="KW-1185">Reference proteome</keyword>
<evidence type="ECO:0000313" key="6">
    <source>
        <dbReference type="EMBL" id="ORX34717.1"/>
    </source>
</evidence>
<dbReference type="PANTHER" id="PTHR10963:SF24">
    <property type="entry name" value="GLYCOSIDASE C21B10.07-RELATED"/>
    <property type="match status" value="1"/>
</dbReference>
<dbReference type="PROSITE" id="PS51762">
    <property type="entry name" value="GH16_2"/>
    <property type="match status" value="1"/>
</dbReference>
<dbReference type="Pfam" id="PF26113">
    <property type="entry name" value="GH16_XgeA"/>
    <property type="match status" value="1"/>
</dbReference>
<dbReference type="Gene3D" id="2.60.120.200">
    <property type="match status" value="1"/>
</dbReference>
<organism evidence="6 7">
    <name type="scientific">Kockovaella imperatae</name>
    <dbReference type="NCBI Taxonomy" id="4999"/>
    <lineage>
        <taxon>Eukaryota</taxon>
        <taxon>Fungi</taxon>
        <taxon>Dikarya</taxon>
        <taxon>Basidiomycota</taxon>
        <taxon>Agaricomycotina</taxon>
        <taxon>Tremellomycetes</taxon>
        <taxon>Tremellales</taxon>
        <taxon>Cuniculitremaceae</taxon>
        <taxon>Kockovaella</taxon>
    </lineage>
</organism>
<evidence type="ECO:0000256" key="3">
    <source>
        <dbReference type="ARBA" id="ARBA00023295"/>
    </source>
</evidence>
<dbReference type="GO" id="GO:0004553">
    <property type="term" value="F:hydrolase activity, hydrolyzing O-glycosyl compounds"/>
    <property type="evidence" value="ECO:0007669"/>
    <property type="project" value="InterPro"/>
</dbReference>
<evidence type="ECO:0000256" key="1">
    <source>
        <dbReference type="ARBA" id="ARBA00006865"/>
    </source>
</evidence>
<protein>
    <submittedName>
        <fullName evidence="6">Concanavalin A-like lectin/glucanase domain-containing protein</fullName>
    </submittedName>
</protein>
<evidence type="ECO:0000259" key="5">
    <source>
        <dbReference type="PROSITE" id="PS51762"/>
    </source>
</evidence>
<feature type="compositionally biased region" description="Basic residues" evidence="4">
    <location>
        <begin position="7"/>
        <end position="16"/>
    </location>
</feature>
<dbReference type="RefSeq" id="XP_021868959.1">
    <property type="nucleotide sequence ID" value="XM_022013975.1"/>
</dbReference>
<dbReference type="GO" id="GO:0030246">
    <property type="term" value="F:carbohydrate binding"/>
    <property type="evidence" value="ECO:0007669"/>
    <property type="project" value="UniProtKB-KW"/>
</dbReference>
<dbReference type="EMBL" id="NBSH01000013">
    <property type="protein sequence ID" value="ORX34717.1"/>
    <property type="molecule type" value="Genomic_DNA"/>
</dbReference>
<gene>
    <name evidence="6" type="ORF">BD324DRAFT_604191</name>
</gene>
<dbReference type="InterPro" id="IPR000757">
    <property type="entry name" value="Beta-glucanase-like"/>
</dbReference>
<comment type="similarity">
    <text evidence="1">Belongs to the glycosyl hydrolase 16 family.</text>
</comment>
<dbReference type="OrthoDB" id="192832at2759"/>
<feature type="compositionally biased region" description="Low complexity" evidence="4">
    <location>
        <begin position="23"/>
        <end position="82"/>
    </location>
</feature>
<evidence type="ECO:0000313" key="7">
    <source>
        <dbReference type="Proteomes" id="UP000193218"/>
    </source>
</evidence>
<feature type="region of interest" description="Disordered" evidence="4">
    <location>
        <begin position="1"/>
        <end position="82"/>
    </location>
</feature>
<dbReference type="FunFam" id="2.60.120.200:FF:000114">
    <property type="entry name" value="Probable endo-1,3(4)-beta-glucanase NFIA_089530"/>
    <property type="match status" value="1"/>
</dbReference>
<dbReference type="InParanoid" id="A0A1Y1UB24"/>
<dbReference type="GeneID" id="33555783"/>
<dbReference type="Proteomes" id="UP000193218">
    <property type="component" value="Unassembled WGS sequence"/>
</dbReference>
<dbReference type="GO" id="GO:0009251">
    <property type="term" value="P:glucan catabolic process"/>
    <property type="evidence" value="ECO:0007669"/>
    <property type="project" value="TreeGrafter"/>
</dbReference>
<keyword evidence="2" id="KW-0378">Hydrolase</keyword>
<name>A0A1Y1UB24_9TREE</name>
<reference evidence="6 7" key="1">
    <citation type="submission" date="2017-03" db="EMBL/GenBank/DDBJ databases">
        <title>Widespread Adenine N6-methylation of Active Genes in Fungi.</title>
        <authorList>
            <consortium name="DOE Joint Genome Institute"/>
            <person name="Mondo S.J."/>
            <person name="Dannebaum R.O."/>
            <person name="Kuo R.C."/>
            <person name="Louie K.B."/>
            <person name="Bewick A.J."/>
            <person name="Labutti K."/>
            <person name="Haridas S."/>
            <person name="Kuo A."/>
            <person name="Salamov A."/>
            <person name="Ahrendt S.R."/>
            <person name="Lau R."/>
            <person name="Bowen B.P."/>
            <person name="Lipzen A."/>
            <person name="Sullivan W."/>
            <person name="Andreopoulos W.B."/>
            <person name="Clum A."/>
            <person name="Lindquist E."/>
            <person name="Daum C."/>
            <person name="Northen T.R."/>
            <person name="Ramamoorthy G."/>
            <person name="Schmitz R.J."/>
            <person name="Gryganskyi A."/>
            <person name="Culley D."/>
            <person name="Magnuson J."/>
            <person name="James T.Y."/>
            <person name="O'Malley M.A."/>
            <person name="Stajich J.E."/>
            <person name="Spatafora J.W."/>
            <person name="Visel A."/>
            <person name="Grigoriev I.V."/>
        </authorList>
    </citation>
    <scope>NUCLEOTIDE SEQUENCE [LARGE SCALE GENOMIC DNA]</scope>
    <source>
        <strain evidence="6 7">NRRL Y-17943</strain>
    </source>
</reference>
<accession>A0A1Y1UB24</accession>
<dbReference type="SUPFAM" id="SSF49899">
    <property type="entry name" value="Concanavalin A-like lectins/glucanases"/>
    <property type="match status" value="1"/>
</dbReference>
<comment type="caution">
    <text evidence="6">The sequence shown here is derived from an EMBL/GenBank/DDBJ whole genome shotgun (WGS) entry which is preliminary data.</text>
</comment>
<feature type="domain" description="GH16" evidence="5">
    <location>
        <begin position="66"/>
        <end position="347"/>
    </location>
</feature>
<dbReference type="STRING" id="4999.A0A1Y1UB24"/>
<dbReference type="InterPro" id="IPR013320">
    <property type="entry name" value="ConA-like_dom_sf"/>
</dbReference>
<keyword evidence="3" id="KW-0326">Glycosidase</keyword>
<dbReference type="CDD" id="cd02181">
    <property type="entry name" value="GH16_fungal_Lam16A_glucanase"/>
    <property type="match status" value="1"/>
</dbReference>
<dbReference type="PANTHER" id="PTHR10963">
    <property type="entry name" value="GLYCOSYL HYDROLASE-RELATED"/>
    <property type="match status" value="1"/>
</dbReference>
<evidence type="ECO:0000256" key="2">
    <source>
        <dbReference type="ARBA" id="ARBA00022801"/>
    </source>
</evidence>
<proteinExistence type="inferred from homology"/>